<name>A0AAJ1VKK6_9FLAO</name>
<dbReference type="SUPFAM" id="SSF82185">
    <property type="entry name" value="Histone H3 K4-specific methyltransferase SET7/9 N-terminal domain"/>
    <property type="match status" value="1"/>
</dbReference>
<dbReference type="RefSeq" id="WP_214587408.1">
    <property type="nucleotide sequence ID" value="NZ_JAUHGV010000010.1"/>
</dbReference>
<dbReference type="Gene3D" id="2.20.110.10">
    <property type="entry name" value="Histone H3 K4-specific methyltransferase SET7/9 N-terminal domain"/>
    <property type="match status" value="1"/>
</dbReference>
<sequence length="169" mass="20595">MIKKAIFIILCSTLFLNAQIKDTIEHHNLSLHFNKHNDLYKVINTQNNKEFNGWGWYENEESYKIFNYYFHNRLVYRDIRDLNNKIIRREYPLKNQNKLTVHEFYENNTSLIKKKYSISFIFNDEDMLEKKNGEYCEYYKNGKIKTKGQYKDDKKTGKWTSFDENGKML</sequence>
<gene>
    <name evidence="1" type="ORF">QX233_10485</name>
</gene>
<accession>A0AAJ1VKK6</accession>
<dbReference type="Proteomes" id="UP001225933">
    <property type="component" value="Unassembled WGS sequence"/>
</dbReference>
<reference evidence="1" key="1">
    <citation type="submission" date="2023-06" db="EMBL/GenBank/DDBJ databases">
        <title>Two Chryseobacterium gambrini strains from China.</title>
        <authorList>
            <person name="Zeng J."/>
            <person name="Wu Y."/>
        </authorList>
    </citation>
    <scope>NUCLEOTIDE SEQUENCE</scope>
    <source>
        <strain evidence="1">SQ219</strain>
    </source>
</reference>
<organism evidence="1 2">
    <name type="scientific">Chryseobacterium gambrini</name>
    <dbReference type="NCBI Taxonomy" id="373672"/>
    <lineage>
        <taxon>Bacteria</taxon>
        <taxon>Pseudomonadati</taxon>
        <taxon>Bacteroidota</taxon>
        <taxon>Flavobacteriia</taxon>
        <taxon>Flavobacteriales</taxon>
        <taxon>Weeksellaceae</taxon>
        <taxon>Chryseobacterium group</taxon>
        <taxon>Chryseobacterium</taxon>
    </lineage>
</organism>
<evidence type="ECO:0000313" key="1">
    <source>
        <dbReference type="EMBL" id="MDN4012891.1"/>
    </source>
</evidence>
<proteinExistence type="predicted"/>
<evidence type="ECO:0000313" key="2">
    <source>
        <dbReference type="Proteomes" id="UP001225933"/>
    </source>
</evidence>
<protein>
    <recommendedName>
        <fullName evidence="3">MORN repeat variant</fullName>
    </recommendedName>
</protein>
<evidence type="ECO:0008006" key="3">
    <source>
        <dbReference type="Google" id="ProtNLM"/>
    </source>
</evidence>
<dbReference type="AlphaFoldDB" id="A0AAJ1VKK6"/>
<dbReference type="EMBL" id="JAUHGV010000010">
    <property type="protein sequence ID" value="MDN4012891.1"/>
    <property type="molecule type" value="Genomic_DNA"/>
</dbReference>
<comment type="caution">
    <text evidence="1">The sequence shown here is derived from an EMBL/GenBank/DDBJ whole genome shotgun (WGS) entry which is preliminary data.</text>
</comment>